<accession>A0A9P1PTS9</accession>
<name>A0A9P1PTS9_YEREN</name>
<dbReference type="PRINTS" id="PR00038">
    <property type="entry name" value="HTHLUXR"/>
</dbReference>
<dbReference type="EMBL" id="ABNAVX010000005">
    <property type="protein sequence ID" value="ELI8101673.1"/>
    <property type="molecule type" value="Genomic_DNA"/>
</dbReference>
<dbReference type="SUPFAM" id="SSF46894">
    <property type="entry name" value="C-terminal effector domain of the bipartite response regulators"/>
    <property type="match status" value="1"/>
</dbReference>
<dbReference type="Pfam" id="PF00196">
    <property type="entry name" value="GerE"/>
    <property type="match status" value="1"/>
</dbReference>
<dbReference type="EMBL" id="CPZF01000002">
    <property type="protein sequence ID" value="CNF30199.1"/>
    <property type="molecule type" value="Genomic_DNA"/>
</dbReference>
<keyword evidence="3" id="KW-0418">Kinase</keyword>
<dbReference type="RefSeq" id="WP_019079055.1">
    <property type="nucleotide sequence ID" value="NZ_CAKODN010000002.1"/>
</dbReference>
<dbReference type="PROSITE" id="PS00622">
    <property type="entry name" value="HTH_LUXR_1"/>
    <property type="match status" value="1"/>
</dbReference>
<keyword evidence="1" id="KW-0238">DNA-binding</keyword>
<dbReference type="InterPro" id="IPR000792">
    <property type="entry name" value="Tscrpt_reg_LuxR_C"/>
</dbReference>
<evidence type="ECO:0000313" key="5">
    <source>
        <dbReference type="Proteomes" id="UP000041356"/>
    </source>
</evidence>
<dbReference type="PROSITE" id="PS50043">
    <property type="entry name" value="HTH_LUXR_2"/>
    <property type="match status" value="1"/>
</dbReference>
<dbReference type="InterPro" id="IPR036388">
    <property type="entry name" value="WH-like_DNA-bd_sf"/>
</dbReference>
<evidence type="ECO:0000313" key="4">
    <source>
        <dbReference type="EMBL" id="ELI8101673.1"/>
    </source>
</evidence>
<sequence length="215" mass="24668">MKIRVYSQDNYLTTGVNELIKSIPLNGVYCDGSIIIIDLLTPDFMLHSDFFSKECCHAIFLVRNVNIDFWLRRIPHCFDIHLISGQISQEDFTTEIKKLIVNIMCLSCYWGGMKEERAEILTMENSLTLRECEVLKLYCMGMGVEDIARKLVIHPKTVSAHKCSVMKRMMLKGNADLFDIHQQINNIEAIISAQEQQFSSLLTPSQQCRLISSIN</sequence>
<dbReference type="GO" id="GO:0016301">
    <property type="term" value="F:kinase activity"/>
    <property type="evidence" value="ECO:0007669"/>
    <property type="project" value="UniProtKB-KW"/>
</dbReference>
<proteinExistence type="predicted"/>
<feature type="domain" description="HTH luxR-type" evidence="2">
    <location>
        <begin position="120"/>
        <end position="185"/>
    </location>
</feature>
<evidence type="ECO:0000259" key="2">
    <source>
        <dbReference type="PROSITE" id="PS50043"/>
    </source>
</evidence>
<dbReference type="GO" id="GO:0003677">
    <property type="term" value="F:DNA binding"/>
    <property type="evidence" value="ECO:0007669"/>
    <property type="project" value="UniProtKB-KW"/>
</dbReference>
<comment type="caution">
    <text evidence="3">The sequence shown here is derived from an EMBL/GenBank/DDBJ whole genome shotgun (WGS) entry which is preliminary data.</text>
</comment>
<keyword evidence="3" id="KW-0808">Transferase</keyword>
<organism evidence="3 5">
    <name type="scientific">Yersinia enterocolitica</name>
    <dbReference type="NCBI Taxonomy" id="630"/>
    <lineage>
        <taxon>Bacteria</taxon>
        <taxon>Pseudomonadati</taxon>
        <taxon>Pseudomonadota</taxon>
        <taxon>Gammaproteobacteria</taxon>
        <taxon>Enterobacterales</taxon>
        <taxon>Yersiniaceae</taxon>
        <taxon>Yersinia</taxon>
    </lineage>
</organism>
<evidence type="ECO:0000256" key="1">
    <source>
        <dbReference type="ARBA" id="ARBA00023125"/>
    </source>
</evidence>
<protein>
    <submittedName>
        <fullName evidence="4">Helix-turn-helix transcriptional regulator</fullName>
    </submittedName>
    <submittedName>
        <fullName evidence="3">Two component system sensor kinase SsrB</fullName>
    </submittedName>
</protein>
<gene>
    <name evidence="3" type="ORF">ERS137939_01178</name>
    <name evidence="4" type="ORF">RSF11_001367</name>
</gene>
<dbReference type="SMART" id="SM00421">
    <property type="entry name" value="HTH_LUXR"/>
    <property type="match status" value="1"/>
</dbReference>
<dbReference type="GO" id="GO:0006355">
    <property type="term" value="P:regulation of DNA-templated transcription"/>
    <property type="evidence" value="ECO:0007669"/>
    <property type="project" value="InterPro"/>
</dbReference>
<reference evidence="4" key="2">
    <citation type="submission" date="2023-02" db="EMBL/GenBank/DDBJ databases">
        <authorList>
            <person name="Ashton P.M."/>
            <person name="Dallman T."/>
            <person name="Nair S."/>
            <person name="De Pinna E."/>
            <person name="Peters T."/>
            <person name="Grant K."/>
        </authorList>
    </citation>
    <scope>NUCLEOTIDE SEQUENCE</scope>
    <source>
        <strain evidence="4">01103883</strain>
    </source>
</reference>
<reference evidence="3 5" key="1">
    <citation type="submission" date="2015-03" db="EMBL/GenBank/DDBJ databases">
        <authorList>
            <consortium name="Pathogen Informatics"/>
            <person name="Murphy D."/>
        </authorList>
    </citation>
    <scope>NUCLEOTIDE SEQUENCE [LARGE SCALE GENOMIC DNA]</scope>
    <source>
        <strain evidence="3 5">IP27818</strain>
    </source>
</reference>
<dbReference type="InterPro" id="IPR016032">
    <property type="entry name" value="Sig_transdc_resp-reg_C-effctor"/>
</dbReference>
<evidence type="ECO:0000313" key="3">
    <source>
        <dbReference type="EMBL" id="CNF30199.1"/>
    </source>
</evidence>
<dbReference type="Gene3D" id="1.10.10.10">
    <property type="entry name" value="Winged helix-like DNA-binding domain superfamily/Winged helix DNA-binding domain"/>
    <property type="match status" value="1"/>
</dbReference>
<dbReference type="KEGG" id="yef:FORC2_0660"/>
<dbReference type="Proteomes" id="UP000041356">
    <property type="component" value="Unassembled WGS sequence"/>
</dbReference>
<dbReference type="AlphaFoldDB" id="A0A9P1PTS9"/>
<dbReference type="CDD" id="cd06170">
    <property type="entry name" value="LuxR_C_like"/>
    <property type="match status" value="1"/>
</dbReference>
<dbReference type="Proteomes" id="UP001182355">
    <property type="component" value="Unassembled WGS sequence"/>
</dbReference>